<accession>A0A4U0ER18</accession>
<gene>
    <name evidence="3" type="ORF">E5167_11795</name>
</gene>
<dbReference type="AlphaFoldDB" id="A0A4U0ER18"/>
<evidence type="ECO:0000256" key="2">
    <source>
        <dbReference type="SAM" id="Phobius"/>
    </source>
</evidence>
<dbReference type="Proteomes" id="UP000307657">
    <property type="component" value="Unassembled WGS sequence"/>
</dbReference>
<feature type="region of interest" description="Disordered" evidence="1">
    <location>
        <begin position="51"/>
        <end position="79"/>
    </location>
</feature>
<dbReference type="EMBL" id="SUPL01000006">
    <property type="protein sequence ID" value="TJY33998.1"/>
    <property type="molecule type" value="Genomic_DNA"/>
</dbReference>
<protein>
    <submittedName>
        <fullName evidence="3">Uncharacterized protein</fullName>
    </submittedName>
</protein>
<proteinExistence type="predicted"/>
<organism evidence="3 4">
    <name type="scientific">Pontimicrobium aquaticum</name>
    <dbReference type="NCBI Taxonomy" id="2565367"/>
    <lineage>
        <taxon>Bacteria</taxon>
        <taxon>Pseudomonadati</taxon>
        <taxon>Bacteroidota</taxon>
        <taxon>Flavobacteriia</taxon>
        <taxon>Flavobacteriales</taxon>
        <taxon>Flavobacteriaceae</taxon>
        <taxon>Pontimicrobium</taxon>
    </lineage>
</organism>
<evidence type="ECO:0000256" key="1">
    <source>
        <dbReference type="SAM" id="MobiDB-lite"/>
    </source>
</evidence>
<sequence>MLLINLLKPHLDFISLIEQSGIVTVLIITVAFFLILLVLGVRKSYKLKAENEKLSKKSNASSTKDNKQYKDFTEGHLYD</sequence>
<comment type="caution">
    <text evidence="3">The sequence shown here is derived from an EMBL/GenBank/DDBJ whole genome shotgun (WGS) entry which is preliminary data.</text>
</comment>
<feature type="compositionally biased region" description="Basic and acidic residues" evidence="1">
    <location>
        <begin position="64"/>
        <end position="79"/>
    </location>
</feature>
<evidence type="ECO:0000313" key="4">
    <source>
        <dbReference type="Proteomes" id="UP000307657"/>
    </source>
</evidence>
<keyword evidence="4" id="KW-1185">Reference proteome</keyword>
<keyword evidence="2" id="KW-1133">Transmembrane helix</keyword>
<keyword evidence="2" id="KW-0472">Membrane</keyword>
<name>A0A4U0ER18_9FLAO</name>
<dbReference type="OrthoDB" id="1452391at2"/>
<evidence type="ECO:0000313" key="3">
    <source>
        <dbReference type="EMBL" id="TJY33998.1"/>
    </source>
</evidence>
<feature type="transmembrane region" description="Helical" evidence="2">
    <location>
        <begin position="20"/>
        <end position="41"/>
    </location>
</feature>
<reference evidence="3 4" key="1">
    <citation type="submission" date="2019-04" db="EMBL/GenBank/DDBJ databases">
        <title>Lacinutrix sp. nov., isolated from marine water.</title>
        <authorList>
            <person name="Kim W."/>
        </authorList>
    </citation>
    <scope>NUCLEOTIDE SEQUENCE [LARGE SCALE GENOMIC DNA]</scope>
    <source>
        <strain evidence="3 4">CAU 1491</strain>
    </source>
</reference>
<keyword evidence="2" id="KW-0812">Transmembrane</keyword>